<dbReference type="InterPro" id="IPR051094">
    <property type="entry name" value="Diverse_Catalytic_Enzymes"/>
</dbReference>
<dbReference type="GO" id="GO:0008803">
    <property type="term" value="F:bis(5'-nucleosyl)-tetraphosphatase (symmetrical) activity"/>
    <property type="evidence" value="ECO:0007669"/>
    <property type="project" value="UniProtKB-EC"/>
</dbReference>
<dbReference type="SUPFAM" id="SSF109604">
    <property type="entry name" value="HD-domain/PDEase-like"/>
    <property type="match status" value="1"/>
</dbReference>
<dbReference type="Pfam" id="PF01966">
    <property type="entry name" value="HD"/>
    <property type="match status" value="1"/>
</dbReference>
<evidence type="ECO:0000256" key="5">
    <source>
        <dbReference type="ARBA" id="ARBA00023004"/>
    </source>
</evidence>
<dbReference type="SMART" id="SM00471">
    <property type="entry name" value="HDc"/>
    <property type="match status" value="1"/>
</dbReference>
<dbReference type="InterPro" id="IPR006675">
    <property type="entry name" value="HDIG_dom"/>
</dbReference>
<dbReference type="Gene3D" id="1.10.3210.10">
    <property type="entry name" value="Hypothetical protein af1432"/>
    <property type="match status" value="1"/>
</dbReference>
<dbReference type="GO" id="GO:0046872">
    <property type="term" value="F:metal ion binding"/>
    <property type="evidence" value="ECO:0007669"/>
    <property type="project" value="UniProtKB-KW"/>
</dbReference>
<keyword evidence="5" id="KW-0408">Iron</keyword>
<dbReference type="PANTHER" id="PTHR35795">
    <property type="entry name" value="SLR1885 PROTEIN"/>
    <property type="match status" value="1"/>
</dbReference>
<dbReference type="PATRIC" id="fig|1268072.3.peg.1563"/>
<evidence type="ECO:0000259" key="7">
    <source>
        <dbReference type="PROSITE" id="PS51831"/>
    </source>
</evidence>
<evidence type="ECO:0000313" key="8">
    <source>
        <dbReference type="EMBL" id="AHV96435.1"/>
    </source>
</evidence>
<dbReference type="PROSITE" id="PS51831">
    <property type="entry name" value="HD"/>
    <property type="match status" value="1"/>
</dbReference>
<evidence type="ECO:0000256" key="4">
    <source>
        <dbReference type="ARBA" id="ARBA00022801"/>
    </source>
</evidence>
<dbReference type="STRING" id="1268072.PSAB_07515"/>
<feature type="domain" description="HD" evidence="7">
    <location>
        <begin position="20"/>
        <end position="134"/>
    </location>
</feature>
<evidence type="ECO:0000256" key="2">
    <source>
        <dbReference type="ARBA" id="ARBA00022723"/>
    </source>
</evidence>
<proteinExistence type="predicted"/>
<dbReference type="OrthoDB" id="9782134at2"/>
<dbReference type="eggNOG" id="COG1713">
    <property type="taxonomic scope" value="Bacteria"/>
</dbReference>
<keyword evidence="4 8" id="KW-0378">Hydrolase</keyword>
<evidence type="ECO:0000313" key="9">
    <source>
        <dbReference type="Proteomes" id="UP000019772"/>
    </source>
</evidence>
<reference evidence="8 9" key="1">
    <citation type="journal article" date="2014" name="PLoS Genet.">
        <title>Comparative Genomic Analysis of N2-Fixing and Non-N2-Fixing Paenibacillus spp.: Organization, Evolution and Expression of the Nitrogen Fixation Genes.</title>
        <authorList>
            <person name="Xie J.B."/>
            <person name="Du Z."/>
            <person name="Bai L."/>
            <person name="Tian C."/>
            <person name="Zhang Y."/>
            <person name="Xie J.Y."/>
            <person name="Wang T."/>
            <person name="Liu X."/>
            <person name="Chen X."/>
            <person name="Cheng Q."/>
            <person name="Chen S."/>
            <person name="Li J."/>
        </authorList>
    </citation>
    <scope>NUCLEOTIDE SEQUENCE [LARGE SCALE GENOMIC DNA]</scope>
    <source>
        <strain evidence="8 9">T27</strain>
    </source>
</reference>
<evidence type="ECO:0000256" key="1">
    <source>
        <dbReference type="ARBA" id="ARBA00012506"/>
    </source>
</evidence>
<gene>
    <name evidence="8" type="ORF">PSAB_07515</name>
</gene>
<dbReference type="KEGG" id="psab:PSAB_07515"/>
<dbReference type="InterPro" id="IPR006674">
    <property type="entry name" value="HD_domain"/>
</dbReference>
<keyword evidence="9" id="KW-1185">Reference proteome</keyword>
<evidence type="ECO:0000256" key="3">
    <source>
        <dbReference type="ARBA" id="ARBA00022741"/>
    </source>
</evidence>
<dbReference type="HOGENOM" id="CLU_089580_1_2_9"/>
<dbReference type="InterPro" id="IPR005249">
    <property type="entry name" value="YqeK"/>
</dbReference>
<organism evidence="8 9">
    <name type="scientific">Paenibacillus sabinae T27</name>
    <dbReference type="NCBI Taxonomy" id="1268072"/>
    <lineage>
        <taxon>Bacteria</taxon>
        <taxon>Bacillati</taxon>
        <taxon>Bacillota</taxon>
        <taxon>Bacilli</taxon>
        <taxon>Bacillales</taxon>
        <taxon>Paenibacillaceae</taxon>
        <taxon>Paenibacillus</taxon>
    </lineage>
</organism>
<name>X4ZIA8_9BACL</name>
<keyword evidence="2" id="KW-0479">Metal-binding</keyword>
<dbReference type="GO" id="GO:0000166">
    <property type="term" value="F:nucleotide binding"/>
    <property type="evidence" value="ECO:0007669"/>
    <property type="project" value="UniProtKB-KW"/>
</dbReference>
<comment type="catalytic activity">
    <reaction evidence="6">
        <text>P(1),P(4)-bis(5'-adenosyl) tetraphosphate + H2O = 2 ADP + 2 H(+)</text>
        <dbReference type="Rhea" id="RHEA:24252"/>
        <dbReference type="ChEBI" id="CHEBI:15377"/>
        <dbReference type="ChEBI" id="CHEBI:15378"/>
        <dbReference type="ChEBI" id="CHEBI:58141"/>
        <dbReference type="ChEBI" id="CHEBI:456216"/>
        <dbReference type="EC" id="3.6.1.41"/>
    </reaction>
</comment>
<dbReference type="EC" id="3.6.1.41" evidence="1"/>
<dbReference type="RefSeq" id="WP_025333989.1">
    <property type="nucleotide sequence ID" value="NZ_CP004078.1"/>
</dbReference>
<dbReference type="NCBIfam" id="TIGR00488">
    <property type="entry name" value="bis(5'-nucleosyl)-tetraphosphatase (symmetrical) YqeK"/>
    <property type="match status" value="1"/>
</dbReference>
<dbReference type="AlphaFoldDB" id="X4ZIA8"/>
<dbReference type="InterPro" id="IPR003607">
    <property type="entry name" value="HD/PDEase_dom"/>
</dbReference>
<accession>X4ZIA8</accession>
<evidence type="ECO:0000256" key="6">
    <source>
        <dbReference type="ARBA" id="ARBA00049417"/>
    </source>
</evidence>
<dbReference type="PANTHER" id="PTHR35795:SF1">
    <property type="entry name" value="BIS(5'-NUCLEOSYL)-TETRAPHOSPHATASE, SYMMETRICAL"/>
    <property type="match status" value="1"/>
</dbReference>
<sequence>MEFSREALIKSVSAQMPAKRWKHTLGVMETAVKLARKYGGDPERAEKAAILHDVAKYWPVERQREIITQNHLSPELLTYDKQLWHAEVGAFVAQTEYGIEDREVLDAIRYHTSGREGMTLIDKIVCLADYIEPGRDFPGVDRIRKLSKSSLEEGLIAGFDSTISLLLEKRKIVFPLTVMARNDLVRVLEENE</sequence>
<dbReference type="Proteomes" id="UP000019772">
    <property type="component" value="Chromosome"/>
</dbReference>
<keyword evidence="3" id="KW-0547">Nucleotide-binding</keyword>
<dbReference type="NCBIfam" id="TIGR00277">
    <property type="entry name" value="HDIG"/>
    <property type="match status" value="1"/>
</dbReference>
<dbReference type="CDD" id="cd00077">
    <property type="entry name" value="HDc"/>
    <property type="match status" value="1"/>
</dbReference>
<dbReference type="EMBL" id="CP004078">
    <property type="protein sequence ID" value="AHV96435.1"/>
    <property type="molecule type" value="Genomic_DNA"/>
</dbReference>
<protein>
    <recommendedName>
        <fullName evidence="1">bis(5'-nucleosyl)-tetraphosphatase (symmetrical)</fullName>
        <ecNumber evidence="1">3.6.1.41</ecNumber>
    </recommendedName>
</protein>